<dbReference type="EMBL" id="CP009417">
    <property type="protein sequence ID" value="AJD93101.1"/>
    <property type="molecule type" value="Genomic_DNA"/>
</dbReference>
<gene>
    <name evidence="1" type="ORF">JMA_37830</name>
</gene>
<dbReference type="BioCyc" id="JESP1508404:G14D9-13067-MONOMER"/>
<evidence type="ECO:0000313" key="2">
    <source>
        <dbReference type="Proteomes" id="UP000031449"/>
    </source>
</evidence>
<accession>A0A0B5ASJ8</accession>
<protein>
    <submittedName>
        <fullName evidence="1">Uncharacterized protein</fullName>
    </submittedName>
</protein>
<dbReference type="HOGENOM" id="CLU_1238829_0_0_9"/>
<name>A0A0B5ASJ8_9BACL</name>
<sequence>MYKAEIQDYYHTGKYALEYMTCEQDDELACLEVGETKIRLVVRGKAKIIYKDRVFYEEHELTDEVRKLIGKESKKLEVRRSPEYFFLFEGRDGRNDCNPLGMDFLPSNLSMESFMDELMRVWVKELNHEGLTGEEEMNFLQSAPRESIQMELYSNVRNTTGYNMLEEFLMKTEDILMYTNDLHVVSEKDNHGNKWLSVGYASRFPHVRELIQKELVPLGNQVS</sequence>
<dbReference type="KEGG" id="jeo:JMA_37830"/>
<keyword evidence="1" id="KW-0614">Plasmid</keyword>
<proteinExistence type="predicted"/>
<dbReference type="Proteomes" id="UP000031449">
    <property type="component" value="Plasmid unnamed"/>
</dbReference>
<reference evidence="1 2" key="1">
    <citation type="submission" date="2014-08" db="EMBL/GenBank/DDBJ databases">
        <title>Complete genome of a marine bacteria Jeotgalibacillus malaysiensis.</title>
        <authorList>
            <person name="Yaakop A.S."/>
            <person name="Chan K.-G."/>
            <person name="Goh K.M."/>
        </authorList>
    </citation>
    <scope>NUCLEOTIDE SEQUENCE [LARGE SCALE GENOMIC DNA]</scope>
    <source>
        <strain evidence="1 2">D5</strain>
        <plasmid evidence="2">Plasmid</plasmid>
    </source>
</reference>
<geneLocation type="plasmid" evidence="2"/>
<keyword evidence="2" id="KW-1185">Reference proteome</keyword>
<dbReference type="AlphaFoldDB" id="A0A0B5ASJ8"/>
<evidence type="ECO:0000313" key="1">
    <source>
        <dbReference type="EMBL" id="AJD93101.1"/>
    </source>
</evidence>
<organism evidence="1 2">
    <name type="scientific">Jeotgalibacillus malaysiensis</name>
    <dbReference type="NCBI Taxonomy" id="1508404"/>
    <lineage>
        <taxon>Bacteria</taxon>
        <taxon>Bacillati</taxon>
        <taxon>Bacillota</taxon>
        <taxon>Bacilli</taxon>
        <taxon>Bacillales</taxon>
        <taxon>Caryophanaceae</taxon>
        <taxon>Jeotgalibacillus</taxon>
    </lineage>
</organism>